<reference evidence="2 3" key="1">
    <citation type="submission" date="2016-01" db="EMBL/GenBank/DDBJ databases">
        <title>Biosynthesis of antibiotic leucinostatins and their inhibition on Phytophthora in bio-control Purpureocillium lilacinum.</title>
        <authorList>
            <person name="Wang G."/>
            <person name="Liu Z."/>
            <person name="Lin R."/>
            <person name="Li E."/>
            <person name="Mao Z."/>
            <person name="Ling J."/>
            <person name="Yin W."/>
            <person name="Xie B."/>
        </authorList>
    </citation>
    <scope>NUCLEOTIDE SEQUENCE [LARGE SCALE GENOMIC DNA]</scope>
    <source>
        <strain evidence="2">PLBJ-1</strain>
    </source>
</reference>
<organism evidence="2 3">
    <name type="scientific">Purpureocillium lilacinum</name>
    <name type="common">Paecilomyces lilacinus</name>
    <dbReference type="NCBI Taxonomy" id="33203"/>
    <lineage>
        <taxon>Eukaryota</taxon>
        <taxon>Fungi</taxon>
        <taxon>Dikarya</taxon>
        <taxon>Ascomycota</taxon>
        <taxon>Pezizomycotina</taxon>
        <taxon>Sordariomycetes</taxon>
        <taxon>Hypocreomycetidae</taxon>
        <taxon>Hypocreales</taxon>
        <taxon>Ophiocordycipitaceae</taxon>
        <taxon>Purpureocillium</taxon>
    </lineage>
</organism>
<feature type="region of interest" description="Disordered" evidence="1">
    <location>
        <begin position="523"/>
        <end position="549"/>
    </location>
</feature>
<gene>
    <name evidence="2" type="ORF">VFPBJ_02591</name>
</gene>
<sequence length="549" mass="60256">MWLENQSGHPTPSSLSQDELEQVYCGSAPGPGLPRHNLNDAIGQSVATQTADPASANPRLIPGTNPPILVYPHSTSYISGAYHNRFREVVSMFRENAERHQELAPFVQHIDYTLRMCGTSYEAAHPSIIVFCRKQEFKCLLALLTSRELGMQYLRRKPGKTADFLAWLKRPLTNTTIAPLFNLYFWRAVRPRTLLGRAHGSTTFNPSSGSWWVPDIPYTYTLCGAVLRPFDNVKSSTFGCAILIDTELYGLTTRHNLRPIQDVWTARDAAAGPSSIKEDASPATPNSPTSDASVVVNDGCDFFINDIEYEDLPCGVDEEETASPAAMPGPFPIETLPDSRDDGLNEVSATLLPPQEELGPPGEHDFDWALFRIEPAGIEHRSPRLVNHTRVPGRSVMTHYAKACPTVDTPVLLVTSDKKPKHGVLRPGTSIVGGINGNEISPVWTIGLADGQGLEAGDSGSIVVDTRDDLIYGLVIGANPIDEIYISPFVEIMHQVQYYFPDSAISLPQPEPSSIAELHRPKELGCPSESNERLPIVRPPPSKRLPVLS</sequence>
<feature type="region of interest" description="Disordered" evidence="1">
    <location>
        <begin position="271"/>
        <end position="292"/>
    </location>
</feature>
<accession>A0A179H111</accession>
<dbReference type="EMBL" id="LSBH01000002">
    <property type="protein sequence ID" value="OAQ83824.1"/>
    <property type="molecule type" value="Genomic_DNA"/>
</dbReference>
<proteinExistence type="predicted"/>
<protein>
    <submittedName>
        <fullName evidence="2">Uncharacterized protein</fullName>
    </submittedName>
</protein>
<name>A0A179H111_PURLI</name>
<evidence type="ECO:0000256" key="1">
    <source>
        <dbReference type="SAM" id="MobiDB-lite"/>
    </source>
</evidence>
<dbReference type="AlphaFoldDB" id="A0A179H111"/>
<comment type="caution">
    <text evidence="2">The sequence shown here is derived from an EMBL/GenBank/DDBJ whole genome shotgun (WGS) entry which is preliminary data.</text>
</comment>
<dbReference type="Proteomes" id="UP000078240">
    <property type="component" value="Unassembled WGS sequence"/>
</dbReference>
<feature type="compositionally biased region" description="Polar residues" evidence="1">
    <location>
        <begin position="283"/>
        <end position="292"/>
    </location>
</feature>
<evidence type="ECO:0000313" key="3">
    <source>
        <dbReference type="Proteomes" id="UP000078240"/>
    </source>
</evidence>
<evidence type="ECO:0000313" key="2">
    <source>
        <dbReference type="EMBL" id="OAQ83824.1"/>
    </source>
</evidence>